<accession>A0AAX4FVU0</accession>
<keyword evidence="1" id="KW-0175">Coiled coil</keyword>
<dbReference type="PANTHER" id="PTHR41259:SF1">
    <property type="entry name" value="DOUBLE-STRAND BREAK REPAIR RAD50 ATPASE, PUTATIVE-RELATED"/>
    <property type="match status" value="1"/>
</dbReference>
<evidence type="ECO:0000256" key="1">
    <source>
        <dbReference type="SAM" id="Coils"/>
    </source>
</evidence>
<organism evidence="2 3">
    <name type="scientific">Methanoculleus receptaculi</name>
    <dbReference type="NCBI Taxonomy" id="394967"/>
    <lineage>
        <taxon>Archaea</taxon>
        <taxon>Methanobacteriati</taxon>
        <taxon>Methanobacteriota</taxon>
        <taxon>Stenosarchaea group</taxon>
        <taxon>Methanomicrobia</taxon>
        <taxon>Methanomicrobiales</taxon>
        <taxon>Methanomicrobiaceae</taxon>
        <taxon>Methanoculleus</taxon>
    </lineage>
</organism>
<feature type="coiled-coil region" evidence="1">
    <location>
        <begin position="394"/>
        <end position="438"/>
    </location>
</feature>
<proteinExistence type="predicted"/>
<sequence>MEGHRLELEGFAEQQRLKAKALKTARAEVEDLKQKISEGAALEAEKRQKEETVQQAEAAWKKIADDRTAIERRLTQIDEINTRLAGTQREAEELQAESRMEQIAAEKYHASWKDAHAPRLQQVEKELDILQAIERTRRIEEQMAGVQEQIERIQTTEKDLWEQKQVLSTTPLPSKKDLEKYQEQQLELATLLGQIEQAAIRIGFDLQIENLSITADPDAEYLAEENEYLVLGPTTFTVGDLGTIHLRGGGSSLEELQTNLQSLSAERDSLFERFGVTDEQELYGLQQLRQELEQEIKRLKKTRKELTSEKGLEQHREDITLIQQKITKEKSKIGAAPPEWQQLSDDAIQDMSEGLTAEKKGLNRKIEHEQQGEKEARDAHEKALDKAQKASTHLVELRTQVKGFEQQNADLLRSYGTYERLQETLANELVALEQAREGLAAILVEYKIRVEEPKAQYADALTVVQDLGTQMQSVEKEIVDRKARIEEAVSEGFYSRIGDLEASLEATKRNLDRVTRQAEAAKLLYELMQAFKEEQSTALSGPVANLVNRWLTQLTDGSYDSVGMNENIFPVEVSNPQYDATLPLDCLSYGTHEQIIVLLRLAMGVLLSKDERNLIVIDDRLVNADPIRMRRLCRILKEVANHCQVIVATCNDTPYAGVPGKVIQVPGDGRLE</sequence>
<dbReference type="PANTHER" id="PTHR41259">
    <property type="entry name" value="DOUBLE-STRAND BREAK REPAIR RAD50 ATPASE, PUTATIVE-RELATED"/>
    <property type="match status" value="1"/>
</dbReference>
<dbReference type="SUPFAM" id="SSF52540">
    <property type="entry name" value="P-loop containing nucleoside triphosphate hydrolases"/>
    <property type="match status" value="1"/>
</dbReference>
<dbReference type="InterPro" id="IPR027417">
    <property type="entry name" value="P-loop_NTPase"/>
</dbReference>
<name>A0AAX4FVU0_9EURY</name>
<dbReference type="Proteomes" id="UP001305652">
    <property type="component" value="Chromosome"/>
</dbReference>
<dbReference type="KEGG" id="mrc:R6Y96_01665"/>
<dbReference type="RefSeq" id="WP_318621757.1">
    <property type="nucleotide sequence ID" value="NZ_CP137642.1"/>
</dbReference>
<reference evidence="2 3" key="1">
    <citation type="submission" date="2023-10" db="EMBL/GenBank/DDBJ databases">
        <title>The complete genome sequence of Methanoculleus receptaculi DSM 18860.</title>
        <authorList>
            <person name="Lai S.-J."/>
            <person name="You Y.-T."/>
            <person name="Chen S.-C."/>
        </authorList>
    </citation>
    <scope>NUCLEOTIDE SEQUENCE [LARGE SCALE GENOMIC DNA]</scope>
    <source>
        <strain evidence="2 3">DSM 18860</strain>
    </source>
</reference>
<protein>
    <submittedName>
        <fullName evidence="2">Uncharacterized protein</fullName>
    </submittedName>
</protein>
<feature type="coiled-coil region" evidence="1">
    <location>
        <begin position="253"/>
        <end position="332"/>
    </location>
</feature>
<dbReference type="Gene3D" id="3.40.50.300">
    <property type="entry name" value="P-loop containing nucleotide triphosphate hydrolases"/>
    <property type="match status" value="1"/>
</dbReference>
<keyword evidence="3" id="KW-1185">Reference proteome</keyword>
<evidence type="ECO:0000313" key="3">
    <source>
        <dbReference type="Proteomes" id="UP001305652"/>
    </source>
</evidence>
<feature type="coiled-coil region" evidence="1">
    <location>
        <begin position="12"/>
        <end position="97"/>
    </location>
</feature>
<dbReference type="EMBL" id="CP137642">
    <property type="protein sequence ID" value="WOX57989.1"/>
    <property type="molecule type" value="Genomic_DNA"/>
</dbReference>
<dbReference type="AlphaFoldDB" id="A0AAX4FVU0"/>
<evidence type="ECO:0000313" key="2">
    <source>
        <dbReference type="EMBL" id="WOX57989.1"/>
    </source>
</evidence>
<dbReference type="GeneID" id="85731824"/>
<gene>
    <name evidence="2" type="ORF">R6Y96_01665</name>
</gene>
<feature type="coiled-coil region" evidence="1">
    <location>
        <begin position="471"/>
        <end position="524"/>
    </location>
</feature>